<dbReference type="EMBL" id="APPK01000046">
    <property type="protein sequence ID" value="ENV20643.1"/>
    <property type="molecule type" value="Genomic_DNA"/>
</dbReference>
<sequence>MNNFKQIRAFQAENTIRVYQAYNPPLAQHAVKHGFLNNPFFKESRMTWIKPSYLWMMYRCGWGYKDEGQKSILAIDISKQGFDWALEHSCTSHKAEHMDNETWQHFKDQHPVRIQWDPERNLYLEPLDYRTIQIGLTGEAVQHYIQDWIVNITDITQEAQHVHQLVFDGKLDEATALLPKENLYLPNISKKVGEL</sequence>
<comment type="caution">
    <text evidence="1">The sequence shown here is derived from an EMBL/GenBank/DDBJ whole genome shotgun (WGS) entry which is preliminary data.</text>
</comment>
<dbReference type="HOGENOM" id="CLU_082565_1_1_6"/>
<dbReference type="Pfam" id="PF14124">
    <property type="entry name" value="DUF4291"/>
    <property type="match status" value="1"/>
</dbReference>
<dbReference type="RefSeq" id="WP_004831981.1">
    <property type="nucleotide sequence ID" value="NZ_KB849469.1"/>
</dbReference>
<reference evidence="1 2" key="1">
    <citation type="submission" date="2013-02" db="EMBL/GenBank/DDBJ databases">
        <title>The Genome Sequence of Acinetobacter bereziniae NIPH 3.</title>
        <authorList>
            <consortium name="The Broad Institute Genome Sequencing Platform"/>
            <consortium name="The Broad Institute Genome Sequencing Center for Infectious Disease"/>
            <person name="Cerqueira G."/>
            <person name="Feldgarden M."/>
            <person name="Courvalin P."/>
            <person name="Perichon B."/>
            <person name="Grillot-Courvalin C."/>
            <person name="Clermont D."/>
            <person name="Rocha E."/>
            <person name="Yoon E.-J."/>
            <person name="Nemec A."/>
            <person name="Walker B."/>
            <person name="Young S.K."/>
            <person name="Zeng Q."/>
            <person name="Gargeya S."/>
            <person name="Fitzgerald M."/>
            <person name="Haas B."/>
            <person name="Abouelleil A."/>
            <person name="Alvarado L."/>
            <person name="Arachchi H.M."/>
            <person name="Berlin A.M."/>
            <person name="Chapman S.B."/>
            <person name="Dewar J."/>
            <person name="Goldberg J."/>
            <person name="Griggs A."/>
            <person name="Gujja S."/>
            <person name="Hansen M."/>
            <person name="Howarth C."/>
            <person name="Imamovic A."/>
            <person name="Larimer J."/>
            <person name="McCowan C."/>
            <person name="Murphy C."/>
            <person name="Neiman D."/>
            <person name="Pearson M."/>
            <person name="Priest M."/>
            <person name="Roberts A."/>
            <person name="Saif S."/>
            <person name="Shea T."/>
            <person name="Sisk P."/>
            <person name="Sykes S."/>
            <person name="Wortman J."/>
            <person name="Nusbaum C."/>
            <person name="Birren B."/>
        </authorList>
    </citation>
    <scope>NUCLEOTIDE SEQUENCE [LARGE SCALE GENOMIC DNA]</scope>
    <source>
        <strain evidence="1 2">NIPH 3</strain>
    </source>
</reference>
<dbReference type="PATRIC" id="fig|1217651.3.peg.3180"/>
<accession>N8YM82</accession>
<name>N8YM82_ACIBZ</name>
<protein>
    <recommendedName>
        <fullName evidence="3">DUF4291 domain-containing protein</fullName>
    </recommendedName>
</protein>
<dbReference type="InterPro" id="IPR025633">
    <property type="entry name" value="DUF4291"/>
</dbReference>
<evidence type="ECO:0000313" key="2">
    <source>
        <dbReference type="Proteomes" id="UP000013270"/>
    </source>
</evidence>
<evidence type="ECO:0000313" key="1">
    <source>
        <dbReference type="EMBL" id="ENV20643.1"/>
    </source>
</evidence>
<dbReference type="Proteomes" id="UP000013270">
    <property type="component" value="Unassembled WGS sequence"/>
</dbReference>
<dbReference type="PANTHER" id="PTHR38567">
    <property type="entry name" value="DUF4291 DOMAIN-CONTAINING PROTEIN"/>
    <property type="match status" value="1"/>
</dbReference>
<dbReference type="AlphaFoldDB" id="N8YM82"/>
<gene>
    <name evidence="1" type="ORF">F963_03223</name>
</gene>
<evidence type="ECO:0008006" key="3">
    <source>
        <dbReference type="Google" id="ProtNLM"/>
    </source>
</evidence>
<dbReference type="PANTHER" id="PTHR38567:SF1">
    <property type="entry name" value="DUF4291 DOMAIN-CONTAINING PROTEIN"/>
    <property type="match status" value="1"/>
</dbReference>
<proteinExistence type="predicted"/>
<organism evidence="1 2">
    <name type="scientific">Acinetobacter bereziniae NIPH 3</name>
    <dbReference type="NCBI Taxonomy" id="1217651"/>
    <lineage>
        <taxon>Bacteria</taxon>
        <taxon>Pseudomonadati</taxon>
        <taxon>Pseudomonadota</taxon>
        <taxon>Gammaproteobacteria</taxon>
        <taxon>Moraxellales</taxon>
        <taxon>Moraxellaceae</taxon>
        <taxon>Acinetobacter</taxon>
    </lineage>
</organism>